<protein>
    <recommendedName>
        <fullName evidence="2">Right handed beta helix domain-containing protein</fullName>
    </recommendedName>
</protein>
<dbReference type="EMBL" id="BONN01000003">
    <property type="protein sequence ID" value="GIG32246.1"/>
    <property type="molecule type" value="Genomic_DNA"/>
</dbReference>
<evidence type="ECO:0000313" key="4">
    <source>
        <dbReference type="EMBL" id="NYD86968.1"/>
    </source>
</evidence>
<keyword evidence="6" id="KW-1185">Reference proteome</keyword>
<proteinExistence type="predicted"/>
<dbReference type="InterPro" id="IPR006626">
    <property type="entry name" value="PbH1"/>
</dbReference>
<name>A0A7Y9FGX5_9CELL</name>
<dbReference type="InterPro" id="IPR039448">
    <property type="entry name" value="Beta_helix"/>
</dbReference>
<reference evidence="4 5" key="1">
    <citation type="submission" date="2020-07" db="EMBL/GenBank/DDBJ databases">
        <title>Sequencing the genomes of 1000 actinobacteria strains.</title>
        <authorList>
            <person name="Klenk H.-P."/>
        </authorList>
    </citation>
    <scope>NUCLEOTIDE SEQUENCE [LARGE SCALE GENOMIC DNA]</scope>
    <source>
        <strain evidence="4 5">DSM 24482</strain>
    </source>
</reference>
<comment type="caution">
    <text evidence="4">The sequence shown here is derived from an EMBL/GenBank/DDBJ whole genome shotgun (WGS) entry which is preliminary data.</text>
</comment>
<keyword evidence="1" id="KW-0732">Signal</keyword>
<dbReference type="SUPFAM" id="SSF51126">
    <property type="entry name" value="Pectin lyase-like"/>
    <property type="match status" value="1"/>
</dbReference>
<sequence length="377" mass="38168">MRTSTALPALVLAVGATLVAGPAQAAPPGPACGEHLTVDTVLTRNLTCTSGDGLTLAPGVTLDLGGKVLTGHDTGRGVVGPPTGDVTVTNGVVTGWGTGVTADDLTGTDPETGDDLELDGTVHVVGVVVRGNGTGVDGTGRLYDSFKTFAVDRSTLRGNGTGFSTVGGYGTFTRTTLRDNDVALYANTGGVRLERSVVRDNGTGFDSGGEAGIDLVSTAFLGNDVGIRTGFMDFVTVERSELSRNGTAIDHGPGGSYLRVQDTTFASNGTGVAAHGDEMAITGSTFRKNDVGVSVEPDSWPDAPWERVTSIVGNTFVDGGDGLLSQWEGAQIGDNSATGNDRWGIHAPGADDLGLNSASGNGNEPQCVGVVCAPTAP</sequence>
<dbReference type="Gene3D" id="2.160.20.10">
    <property type="entry name" value="Single-stranded right-handed beta-helix, Pectin lyase-like"/>
    <property type="match status" value="1"/>
</dbReference>
<dbReference type="Proteomes" id="UP000618382">
    <property type="component" value="Unassembled WGS sequence"/>
</dbReference>
<dbReference type="EMBL" id="JACCBK010000001">
    <property type="protein sequence ID" value="NYD86968.1"/>
    <property type="molecule type" value="Genomic_DNA"/>
</dbReference>
<evidence type="ECO:0000313" key="5">
    <source>
        <dbReference type="Proteomes" id="UP000577956"/>
    </source>
</evidence>
<dbReference type="SMART" id="SM00710">
    <property type="entry name" value="PbH1"/>
    <property type="match status" value="4"/>
</dbReference>
<dbReference type="RefSeq" id="WP_140459448.1">
    <property type="nucleotide sequence ID" value="NZ_BAABFI010000008.1"/>
</dbReference>
<feature type="signal peptide" evidence="1">
    <location>
        <begin position="1"/>
        <end position="25"/>
    </location>
</feature>
<evidence type="ECO:0000259" key="2">
    <source>
        <dbReference type="Pfam" id="PF13229"/>
    </source>
</evidence>
<evidence type="ECO:0000313" key="6">
    <source>
        <dbReference type="Proteomes" id="UP000618382"/>
    </source>
</evidence>
<reference evidence="3 6" key="2">
    <citation type="submission" date="2021-01" db="EMBL/GenBank/DDBJ databases">
        <title>Whole genome shotgun sequence of Cellulomonas oligotrophica NBRC 109435.</title>
        <authorList>
            <person name="Komaki H."/>
            <person name="Tamura T."/>
        </authorList>
    </citation>
    <scope>NUCLEOTIDE SEQUENCE [LARGE SCALE GENOMIC DNA]</scope>
    <source>
        <strain evidence="3 6">NBRC 109435</strain>
    </source>
</reference>
<evidence type="ECO:0000313" key="3">
    <source>
        <dbReference type="EMBL" id="GIG32246.1"/>
    </source>
</evidence>
<feature type="domain" description="Right handed beta helix" evidence="2">
    <location>
        <begin position="167"/>
        <end position="295"/>
    </location>
</feature>
<gene>
    <name evidence="4" type="ORF">BKA21_002517</name>
    <name evidence="3" type="ORF">Col01nite_14050</name>
</gene>
<dbReference type="Proteomes" id="UP000577956">
    <property type="component" value="Unassembled WGS sequence"/>
</dbReference>
<accession>A0A7Y9FGX5</accession>
<dbReference type="InterPro" id="IPR012334">
    <property type="entry name" value="Pectin_lyas_fold"/>
</dbReference>
<dbReference type="InterPro" id="IPR011050">
    <property type="entry name" value="Pectin_lyase_fold/virulence"/>
</dbReference>
<dbReference type="Pfam" id="PF13229">
    <property type="entry name" value="Beta_helix"/>
    <property type="match status" value="1"/>
</dbReference>
<dbReference type="AlphaFoldDB" id="A0A7Y9FGX5"/>
<evidence type="ECO:0000256" key="1">
    <source>
        <dbReference type="SAM" id="SignalP"/>
    </source>
</evidence>
<feature type="chain" id="PRO_5030932510" description="Right handed beta helix domain-containing protein" evidence="1">
    <location>
        <begin position="26"/>
        <end position="377"/>
    </location>
</feature>
<organism evidence="4 5">
    <name type="scientific">Cellulomonas oligotrophica</name>
    <dbReference type="NCBI Taxonomy" id="931536"/>
    <lineage>
        <taxon>Bacteria</taxon>
        <taxon>Bacillati</taxon>
        <taxon>Actinomycetota</taxon>
        <taxon>Actinomycetes</taxon>
        <taxon>Micrococcales</taxon>
        <taxon>Cellulomonadaceae</taxon>
        <taxon>Cellulomonas</taxon>
    </lineage>
</organism>